<dbReference type="Gene3D" id="1.25.10.10">
    <property type="entry name" value="Leucine-rich Repeat Variant"/>
    <property type="match status" value="1"/>
</dbReference>
<name>A0A699ZFE6_HAELA</name>
<sequence>MHTVDNSMAVTIRLGLKAEDAIMGVETRIGLAVAAIPGISTVSVTRRSHSGDMPELLQASMSATNASAAFRDAVGEELAHLHASSDDAGKARALAALALVISNVEDGWLVPSELLAMAPQLLDLMQNPSLLHSRKNALALLAGLITVDEATWRCLVAESDALVPLLVNLLEDQVQQAQRSALGWDVGLAVNLVTVMTAAAQGGQAGAHAVLHASGLQAVLSACLAAPDQLQLQEAAADALCQLASYDSCRTTMLEQGVVEVLAALLPSPNVETRVRCLLCLGMLLPSSPPAQLQLARQPCAVRALMANLQSADVDGDCKGLSRELLTLLTSSEASKQAVAASLRAAVAAV</sequence>
<evidence type="ECO:0000313" key="2">
    <source>
        <dbReference type="Proteomes" id="UP000485058"/>
    </source>
</evidence>
<proteinExistence type="predicted"/>
<evidence type="ECO:0000313" key="1">
    <source>
        <dbReference type="EMBL" id="GFH20911.1"/>
    </source>
</evidence>
<gene>
    <name evidence="1" type="ORF">HaLaN_18118</name>
</gene>
<protein>
    <submittedName>
        <fullName evidence="1">Uncharacterized protein</fullName>
    </submittedName>
</protein>
<dbReference type="InterPro" id="IPR016024">
    <property type="entry name" value="ARM-type_fold"/>
</dbReference>
<dbReference type="Proteomes" id="UP000485058">
    <property type="component" value="Unassembled WGS sequence"/>
</dbReference>
<dbReference type="EMBL" id="BLLF01001723">
    <property type="protein sequence ID" value="GFH20911.1"/>
    <property type="molecule type" value="Genomic_DNA"/>
</dbReference>
<dbReference type="AlphaFoldDB" id="A0A699ZFE6"/>
<keyword evidence="2" id="KW-1185">Reference proteome</keyword>
<organism evidence="1 2">
    <name type="scientific">Haematococcus lacustris</name>
    <name type="common">Green alga</name>
    <name type="synonym">Haematococcus pluvialis</name>
    <dbReference type="NCBI Taxonomy" id="44745"/>
    <lineage>
        <taxon>Eukaryota</taxon>
        <taxon>Viridiplantae</taxon>
        <taxon>Chlorophyta</taxon>
        <taxon>core chlorophytes</taxon>
        <taxon>Chlorophyceae</taxon>
        <taxon>CS clade</taxon>
        <taxon>Chlamydomonadales</taxon>
        <taxon>Haematococcaceae</taxon>
        <taxon>Haematococcus</taxon>
    </lineage>
</organism>
<comment type="caution">
    <text evidence="1">The sequence shown here is derived from an EMBL/GenBank/DDBJ whole genome shotgun (WGS) entry which is preliminary data.</text>
</comment>
<dbReference type="InterPro" id="IPR011989">
    <property type="entry name" value="ARM-like"/>
</dbReference>
<dbReference type="SUPFAM" id="SSF48371">
    <property type="entry name" value="ARM repeat"/>
    <property type="match status" value="1"/>
</dbReference>
<accession>A0A699ZFE6</accession>
<reference evidence="1 2" key="1">
    <citation type="submission" date="2020-02" db="EMBL/GenBank/DDBJ databases">
        <title>Draft genome sequence of Haematococcus lacustris strain NIES-144.</title>
        <authorList>
            <person name="Morimoto D."/>
            <person name="Nakagawa S."/>
            <person name="Yoshida T."/>
            <person name="Sawayama S."/>
        </authorList>
    </citation>
    <scope>NUCLEOTIDE SEQUENCE [LARGE SCALE GENOMIC DNA]</scope>
    <source>
        <strain evidence="1 2">NIES-144</strain>
    </source>
</reference>